<sequence>MDDVLEKITGFITRENYGKMELLFLDHPKDGIQIPAGIVEEGEAHLTAVIRKVKEDTGLSQVKLRKLISYLDLELPNDRHIVLNQGKVYARPDNRSHSWAELRRGLTVTGIQKRAEFTQIEYIEYDQSLEINDVAYQIIGWIPTKSLTQNSRRYFYHLTCEQEAPKYWEHSVDNDKIKLFWAPLTNLPDLLPSQISWLRYFFNYMENKCKYKKNI</sequence>
<accession>A0A841L0J4</accession>
<dbReference type="Pfam" id="PF00293">
    <property type="entry name" value="NUDIX"/>
    <property type="match status" value="1"/>
</dbReference>
<keyword evidence="3" id="KW-1185">Reference proteome</keyword>
<evidence type="ECO:0000313" key="3">
    <source>
        <dbReference type="Proteomes" id="UP000579281"/>
    </source>
</evidence>
<dbReference type="Proteomes" id="UP000579281">
    <property type="component" value="Unassembled WGS sequence"/>
</dbReference>
<evidence type="ECO:0000313" key="2">
    <source>
        <dbReference type="EMBL" id="MBB6215905.1"/>
    </source>
</evidence>
<protein>
    <submittedName>
        <fullName evidence="2">ADP-ribose pyrophosphatase YjhB (NUDIX family)</fullName>
    </submittedName>
</protein>
<dbReference type="InterPro" id="IPR015797">
    <property type="entry name" value="NUDIX_hydrolase-like_dom_sf"/>
</dbReference>
<dbReference type="InterPro" id="IPR000086">
    <property type="entry name" value="NUDIX_hydrolase_dom"/>
</dbReference>
<dbReference type="SUPFAM" id="SSF55811">
    <property type="entry name" value="Nudix"/>
    <property type="match status" value="1"/>
</dbReference>
<gene>
    <name evidence="2" type="ORF">HNQ80_001996</name>
</gene>
<organism evidence="2 3">
    <name type="scientific">Anaerosolibacter carboniphilus</name>
    <dbReference type="NCBI Taxonomy" id="1417629"/>
    <lineage>
        <taxon>Bacteria</taxon>
        <taxon>Bacillati</taxon>
        <taxon>Bacillota</taxon>
        <taxon>Clostridia</taxon>
        <taxon>Peptostreptococcales</taxon>
        <taxon>Thermotaleaceae</taxon>
        <taxon>Anaerosolibacter</taxon>
    </lineage>
</organism>
<dbReference type="EMBL" id="JACHEN010000011">
    <property type="protein sequence ID" value="MBB6215905.1"/>
    <property type="molecule type" value="Genomic_DNA"/>
</dbReference>
<proteinExistence type="predicted"/>
<dbReference type="Gene3D" id="3.90.79.10">
    <property type="entry name" value="Nucleoside Triphosphate Pyrophosphohydrolase"/>
    <property type="match status" value="1"/>
</dbReference>
<evidence type="ECO:0000259" key="1">
    <source>
        <dbReference type="Pfam" id="PF00293"/>
    </source>
</evidence>
<name>A0A841L0J4_9FIRM</name>
<comment type="caution">
    <text evidence="2">The sequence shown here is derived from an EMBL/GenBank/DDBJ whole genome shotgun (WGS) entry which is preliminary data.</text>
</comment>
<feature type="domain" description="Nudix hydrolase" evidence="1">
    <location>
        <begin position="23"/>
        <end position="128"/>
    </location>
</feature>
<dbReference type="RefSeq" id="WP_184310460.1">
    <property type="nucleotide sequence ID" value="NZ_JACHEN010000011.1"/>
</dbReference>
<reference evidence="2 3" key="1">
    <citation type="submission" date="2020-08" db="EMBL/GenBank/DDBJ databases">
        <title>Genomic Encyclopedia of Type Strains, Phase IV (KMG-IV): sequencing the most valuable type-strain genomes for metagenomic binning, comparative biology and taxonomic classification.</title>
        <authorList>
            <person name="Goeker M."/>
        </authorList>
    </citation>
    <scope>NUCLEOTIDE SEQUENCE [LARGE SCALE GENOMIC DNA]</scope>
    <source>
        <strain evidence="2 3">DSM 103526</strain>
    </source>
</reference>
<dbReference type="AlphaFoldDB" id="A0A841L0J4"/>